<evidence type="ECO:0000313" key="6">
    <source>
        <dbReference type="Proteomes" id="UP001501585"/>
    </source>
</evidence>
<feature type="domain" description="OmpR/PhoB-type" evidence="4">
    <location>
        <begin position="1"/>
        <end position="90"/>
    </location>
</feature>
<gene>
    <name evidence="5" type="ORF">GCM10009799_41250</name>
</gene>
<dbReference type="InterPro" id="IPR002182">
    <property type="entry name" value="NB-ARC"/>
</dbReference>
<dbReference type="SUPFAM" id="SSF52540">
    <property type="entry name" value="P-loop containing nucleoside triphosphate hydrolases"/>
    <property type="match status" value="1"/>
</dbReference>
<dbReference type="EMBL" id="BAAAPC010000019">
    <property type="protein sequence ID" value="GAA2009170.1"/>
    <property type="molecule type" value="Genomic_DNA"/>
</dbReference>
<dbReference type="InterPro" id="IPR001867">
    <property type="entry name" value="OmpR/PhoB-type_DNA-bd"/>
</dbReference>
<evidence type="ECO:0000256" key="3">
    <source>
        <dbReference type="PROSITE-ProRule" id="PRU01091"/>
    </source>
</evidence>
<dbReference type="SMART" id="SM01043">
    <property type="entry name" value="BTAD"/>
    <property type="match status" value="1"/>
</dbReference>
<evidence type="ECO:0000256" key="1">
    <source>
        <dbReference type="ARBA" id="ARBA00005820"/>
    </source>
</evidence>
<dbReference type="PANTHER" id="PTHR47691:SF3">
    <property type="entry name" value="HTH-TYPE TRANSCRIPTIONAL REGULATOR RV0890C-RELATED"/>
    <property type="match status" value="1"/>
</dbReference>
<keyword evidence="2 3" id="KW-0238">DNA-binding</keyword>
<comment type="caution">
    <text evidence="5">The sequence shown here is derived from an EMBL/GenBank/DDBJ whole genome shotgun (WGS) entry which is preliminary data.</text>
</comment>
<dbReference type="PANTHER" id="PTHR47691">
    <property type="entry name" value="REGULATOR-RELATED"/>
    <property type="match status" value="1"/>
</dbReference>
<dbReference type="SMART" id="SM00862">
    <property type="entry name" value="Trans_reg_C"/>
    <property type="match status" value="1"/>
</dbReference>
<dbReference type="Gene3D" id="3.40.50.300">
    <property type="entry name" value="P-loop containing nucleotide triphosphate hydrolases"/>
    <property type="match status" value="1"/>
</dbReference>
<comment type="similarity">
    <text evidence="1">Belongs to the AfsR/DnrI/RedD regulatory family.</text>
</comment>
<sequence length="938" mass="102537">MRYGVLGPLAVWDSHGRRVEIPEVKVRALLAILLVHRESPVSADRLIEDLWDGRPPGGPLNTLHTKISQLRRSLGREQVVRHPAGYHLQVEEGDLDASVFANLVERARTAGTPRAQAVLLTEALELWRGPAYADVADRVFARAEATRLEELRLAAVEHLAEARLEFGEHDALTTELNGLVERHPLRERLRATYMRALYLAGRRSEALDSYEDLRAHLAEELGADPGPDLRALHEAILRHEPQLAPAEAARTRHRTNLPTPATTLIGREGDVTDVRRLLSTKPDVRLLTLTGPGGVGKTRLALSAAREMLDDFPDGVWMVELAGLDRRSEAGDVAERIITTLGLCDTAADSDPVDLVAWLCTALADKCVLLLLDNCEHVVEPVAAVAAALLESAPQTHIQVTSQEALNIPGETVRPVLPLALPSAESQLGRRHNASVRSSAMDLFVERAAAAVPGFTLTADNAPAVAAICRRLDGVPLALELVAPRLRVLSPEQIAARLEDRFALPTGPARGRPARQQTLRAMIDWSWELLSETERAVLRRLAVHADGCTLRAAEAVCSDTDIPEKRILGVLTRLVDRSLVVRDGERFRLLESVAVYCTERLEEAGELARFRSRFVVYHIGQAETADRELRGPGQARYLARLDAETVNMRRALDIALTTGNGENALRLVNALAWYWVLRGRLSEARRSLRAALAHGGAPAPGRAAAEAWLAGMETRDAPIDIDDGALRSRLRWFLGTALYRAGRRREGRGLVEGGLADARAAGDRWGQAIALAERADHYLDKHDTRSALRDAQASADLFRDLGDRWGLLRATRSLARLAEIDGNHASAAALLDGCLDVAKELELWVEVVETLTRLGRVALADGDTDRAKLLHEQALQIASERSYTRGEVQAATWLGHNALRTGDRNSAEIHLRRAAERGYPLGLSPGVAAALAQLDSSA</sequence>
<dbReference type="InterPro" id="IPR011990">
    <property type="entry name" value="TPR-like_helical_dom_sf"/>
</dbReference>
<evidence type="ECO:0000259" key="4">
    <source>
        <dbReference type="PROSITE" id="PS51755"/>
    </source>
</evidence>
<keyword evidence="6" id="KW-1185">Reference proteome</keyword>
<organism evidence="5 6">
    <name type="scientific">Nocardiopsis rhodophaea</name>
    <dbReference type="NCBI Taxonomy" id="280238"/>
    <lineage>
        <taxon>Bacteria</taxon>
        <taxon>Bacillati</taxon>
        <taxon>Actinomycetota</taxon>
        <taxon>Actinomycetes</taxon>
        <taxon>Streptosporangiales</taxon>
        <taxon>Nocardiopsidaceae</taxon>
        <taxon>Nocardiopsis</taxon>
    </lineage>
</organism>
<dbReference type="SUPFAM" id="SSF48452">
    <property type="entry name" value="TPR-like"/>
    <property type="match status" value="2"/>
</dbReference>
<dbReference type="PRINTS" id="PR00364">
    <property type="entry name" value="DISEASERSIST"/>
</dbReference>
<dbReference type="Pfam" id="PF00486">
    <property type="entry name" value="Trans_reg_C"/>
    <property type="match status" value="1"/>
</dbReference>
<feature type="DNA-binding region" description="OmpR/PhoB-type" evidence="3">
    <location>
        <begin position="1"/>
        <end position="90"/>
    </location>
</feature>
<dbReference type="PROSITE" id="PS51755">
    <property type="entry name" value="OMPR_PHOB"/>
    <property type="match status" value="1"/>
</dbReference>
<dbReference type="InterPro" id="IPR058852">
    <property type="entry name" value="HTH_77"/>
</dbReference>
<dbReference type="InterPro" id="IPR005158">
    <property type="entry name" value="BTAD"/>
</dbReference>
<dbReference type="CDD" id="cd15831">
    <property type="entry name" value="BTAD"/>
    <property type="match status" value="1"/>
</dbReference>
<name>A0ABP5EVZ5_9ACTN</name>
<protein>
    <submittedName>
        <fullName evidence="5">BTAD domain-containing putative transcriptional regulator</fullName>
    </submittedName>
</protein>
<evidence type="ECO:0000313" key="5">
    <source>
        <dbReference type="EMBL" id="GAA2009170.1"/>
    </source>
</evidence>
<reference evidence="6" key="1">
    <citation type="journal article" date="2019" name="Int. J. Syst. Evol. Microbiol.">
        <title>The Global Catalogue of Microorganisms (GCM) 10K type strain sequencing project: providing services to taxonomists for standard genome sequencing and annotation.</title>
        <authorList>
            <consortium name="The Broad Institute Genomics Platform"/>
            <consortium name="The Broad Institute Genome Sequencing Center for Infectious Disease"/>
            <person name="Wu L."/>
            <person name="Ma J."/>
        </authorList>
    </citation>
    <scope>NUCLEOTIDE SEQUENCE [LARGE SCALE GENOMIC DNA]</scope>
    <source>
        <strain evidence="6">JCM 15313</strain>
    </source>
</reference>
<dbReference type="Gene3D" id="1.25.40.10">
    <property type="entry name" value="Tetratricopeptide repeat domain"/>
    <property type="match status" value="2"/>
</dbReference>
<accession>A0ABP5EVZ5</accession>
<dbReference type="Gene3D" id="1.10.10.10">
    <property type="entry name" value="Winged helix-like DNA-binding domain superfamily/Winged helix DNA-binding domain"/>
    <property type="match status" value="1"/>
</dbReference>
<dbReference type="RefSeq" id="WP_344108928.1">
    <property type="nucleotide sequence ID" value="NZ_BAAAPC010000019.1"/>
</dbReference>
<dbReference type="InterPro" id="IPR036388">
    <property type="entry name" value="WH-like_DNA-bd_sf"/>
</dbReference>
<dbReference type="Pfam" id="PF13424">
    <property type="entry name" value="TPR_12"/>
    <property type="match status" value="1"/>
</dbReference>
<dbReference type="Pfam" id="PF03704">
    <property type="entry name" value="BTAD"/>
    <property type="match status" value="1"/>
</dbReference>
<dbReference type="Proteomes" id="UP001501585">
    <property type="component" value="Unassembled WGS sequence"/>
</dbReference>
<evidence type="ECO:0000256" key="2">
    <source>
        <dbReference type="ARBA" id="ARBA00023125"/>
    </source>
</evidence>
<dbReference type="SUPFAM" id="SSF46894">
    <property type="entry name" value="C-terminal effector domain of the bipartite response regulators"/>
    <property type="match status" value="1"/>
</dbReference>
<dbReference type="InterPro" id="IPR016032">
    <property type="entry name" value="Sig_transdc_resp-reg_C-effctor"/>
</dbReference>
<dbReference type="Pfam" id="PF25872">
    <property type="entry name" value="HTH_77"/>
    <property type="match status" value="1"/>
</dbReference>
<proteinExistence type="inferred from homology"/>
<dbReference type="Pfam" id="PF00931">
    <property type="entry name" value="NB-ARC"/>
    <property type="match status" value="1"/>
</dbReference>
<dbReference type="InterPro" id="IPR027417">
    <property type="entry name" value="P-loop_NTPase"/>
</dbReference>